<protein>
    <submittedName>
        <fullName evidence="1">Uncharacterized protein</fullName>
    </submittedName>
</protein>
<keyword evidence="2" id="KW-1185">Reference proteome</keyword>
<dbReference type="EnsemblMetazoa" id="AFAF019745-RA">
    <property type="protein sequence ID" value="AFAF019745-PA"/>
    <property type="gene ID" value="AFAF019745"/>
</dbReference>
<dbReference type="Proteomes" id="UP000075886">
    <property type="component" value="Unassembled WGS sequence"/>
</dbReference>
<evidence type="ECO:0000313" key="2">
    <source>
        <dbReference type="Proteomes" id="UP000075886"/>
    </source>
</evidence>
<accession>A0A182QZ24</accession>
<organism evidence="1 2">
    <name type="scientific">Anopheles farauti</name>
    <dbReference type="NCBI Taxonomy" id="69004"/>
    <lineage>
        <taxon>Eukaryota</taxon>
        <taxon>Metazoa</taxon>
        <taxon>Ecdysozoa</taxon>
        <taxon>Arthropoda</taxon>
        <taxon>Hexapoda</taxon>
        <taxon>Insecta</taxon>
        <taxon>Pterygota</taxon>
        <taxon>Neoptera</taxon>
        <taxon>Endopterygota</taxon>
        <taxon>Diptera</taxon>
        <taxon>Nematocera</taxon>
        <taxon>Culicoidea</taxon>
        <taxon>Culicidae</taxon>
        <taxon>Anophelinae</taxon>
        <taxon>Anopheles</taxon>
    </lineage>
</organism>
<dbReference type="AlphaFoldDB" id="A0A182QZ24"/>
<reference evidence="1" key="2">
    <citation type="submission" date="2020-05" db="UniProtKB">
        <authorList>
            <consortium name="EnsemblMetazoa"/>
        </authorList>
    </citation>
    <scope>IDENTIFICATION</scope>
    <source>
        <strain evidence="1">FAR1</strain>
    </source>
</reference>
<name>A0A182QZ24_9DIPT</name>
<reference evidence="2" key="1">
    <citation type="submission" date="2014-01" db="EMBL/GenBank/DDBJ databases">
        <title>The Genome Sequence of Anopheles farauti FAR1 (V2).</title>
        <authorList>
            <consortium name="The Broad Institute Genomics Platform"/>
            <person name="Neafsey D.E."/>
            <person name="Besansky N."/>
            <person name="Howell P."/>
            <person name="Walton C."/>
            <person name="Young S.K."/>
            <person name="Zeng Q."/>
            <person name="Gargeya S."/>
            <person name="Fitzgerald M."/>
            <person name="Haas B."/>
            <person name="Abouelleil A."/>
            <person name="Allen A.W."/>
            <person name="Alvarado L."/>
            <person name="Arachchi H.M."/>
            <person name="Berlin A.M."/>
            <person name="Chapman S.B."/>
            <person name="Gainer-Dewar J."/>
            <person name="Goldberg J."/>
            <person name="Griggs A."/>
            <person name="Gujja S."/>
            <person name="Hansen M."/>
            <person name="Howarth C."/>
            <person name="Imamovic A."/>
            <person name="Ireland A."/>
            <person name="Larimer J."/>
            <person name="McCowan C."/>
            <person name="Murphy C."/>
            <person name="Pearson M."/>
            <person name="Poon T.W."/>
            <person name="Priest M."/>
            <person name="Roberts A."/>
            <person name="Saif S."/>
            <person name="Shea T."/>
            <person name="Sisk P."/>
            <person name="Sykes S."/>
            <person name="Wortman J."/>
            <person name="Nusbaum C."/>
            <person name="Birren B."/>
        </authorList>
    </citation>
    <scope>NUCLEOTIDE SEQUENCE [LARGE SCALE GENOMIC DNA]</scope>
    <source>
        <strain evidence="2">FAR1</strain>
    </source>
</reference>
<dbReference type="VEuPathDB" id="VectorBase:AFAF019745"/>
<evidence type="ECO:0000313" key="1">
    <source>
        <dbReference type="EnsemblMetazoa" id="AFAF019745-PA"/>
    </source>
</evidence>
<sequence>MGTVVCLPAGPDLISQCNRCAACLPKAFGKRGVVSHCPTVPSSDSVYRLAEVHQSSDGSVTHRLIEAPRAEHHRFASYRDIDFPALARKRKGQRDLTG</sequence>
<proteinExistence type="predicted"/>
<dbReference type="EMBL" id="AXCN02000737">
    <property type="status" value="NOT_ANNOTATED_CDS"/>
    <property type="molecule type" value="Genomic_DNA"/>
</dbReference>